<accession>A0AA35X254</accession>
<organism evidence="1 2">
    <name type="scientific">Geodia barretti</name>
    <name type="common">Barrett's horny sponge</name>
    <dbReference type="NCBI Taxonomy" id="519541"/>
    <lineage>
        <taxon>Eukaryota</taxon>
        <taxon>Metazoa</taxon>
        <taxon>Porifera</taxon>
        <taxon>Demospongiae</taxon>
        <taxon>Heteroscleromorpha</taxon>
        <taxon>Tetractinellida</taxon>
        <taxon>Astrophorina</taxon>
        <taxon>Geodiidae</taxon>
        <taxon>Geodia</taxon>
    </lineage>
</organism>
<comment type="caution">
    <text evidence="1">The sequence shown here is derived from an EMBL/GenBank/DDBJ whole genome shotgun (WGS) entry which is preliminary data.</text>
</comment>
<name>A0AA35X254_GEOBA</name>
<dbReference type="EMBL" id="CASHTH010003272">
    <property type="protein sequence ID" value="CAI8042548.1"/>
    <property type="molecule type" value="Genomic_DNA"/>
</dbReference>
<gene>
    <name evidence="1" type="ORF">GBAR_LOCUS23602</name>
</gene>
<reference evidence="1" key="1">
    <citation type="submission" date="2023-03" db="EMBL/GenBank/DDBJ databases">
        <authorList>
            <person name="Steffen K."/>
            <person name="Cardenas P."/>
        </authorList>
    </citation>
    <scope>NUCLEOTIDE SEQUENCE</scope>
</reference>
<sequence length="109" mass="11700">RDNFEGAVLIGVDPVSLTLFTVISPSESIYLEDCHASTPFTSPGVIYLQKTMPAIQYLITHLQNISSCHQLGPIDLFGLGSPTTSGTHGLPARVKSLTFQMLPTSTPNV</sequence>
<keyword evidence="2" id="KW-1185">Reference proteome</keyword>
<evidence type="ECO:0000313" key="1">
    <source>
        <dbReference type="EMBL" id="CAI8042548.1"/>
    </source>
</evidence>
<dbReference type="Proteomes" id="UP001174909">
    <property type="component" value="Unassembled WGS sequence"/>
</dbReference>
<evidence type="ECO:0000313" key="2">
    <source>
        <dbReference type="Proteomes" id="UP001174909"/>
    </source>
</evidence>
<dbReference type="AlphaFoldDB" id="A0AA35X254"/>
<protein>
    <submittedName>
        <fullName evidence="1">Uncharacterized protein</fullName>
    </submittedName>
</protein>
<proteinExistence type="predicted"/>
<feature type="non-terminal residue" evidence="1">
    <location>
        <position position="1"/>
    </location>
</feature>
<feature type="non-terminal residue" evidence="1">
    <location>
        <position position="109"/>
    </location>
</feature>